<reference evidence="34" key="1">
    <citation type="submission" date="2013-04" db="EMBL/GenBank/DDBJ databases">
        <title>The Genome Sequence of Fonticula alba ATCC 38817.</title>
        <authorList>
            <consortium name="The Broad Institute Genomics Platform"/>
            <person name="Russ C."/>
            <person name="Cuomo C."/>
            <person name="Burger G."/>
            <person name="Gray M.W."/>
            <person name="Holland P.W.H."/>
            <person name="King N."/>
            <person name="Lang F.B.F."/>
            <person name="Roger A.J."/>
            <person name="Ruiz-Trillo I."/>
            <person name="Brown M."/>
            <person name="Walker B."/>
            <person name="Young S."/>
            <person name="Zeng Q."/>
            <person name="Gargeya S."/>
            <person name="Fitzgerald M."/>
            <person name="Haas B."/>
            <person name="Abouelleil A."/>
            <person name="Allen A.W."/>
            <person name="Alvarado L."/>
            <person name="Arachchi H.M."/>
            <person name="Berlin A.M."/>
            <person name="Chapman S.B."/>
            <person name="Gainer-Dewar J."/>
            <person name="Goldberg J."/>
            <person name="Griggs A."/>
            <person name="Gujja S."/>
            <person name="Hansen M."/>
            <person name="Howarth C."/>
            <person name="Imamovic A."/>
            <person name="Ireland A."/>
            <person name="Larimer J."/>
            <person name="McCowan C."/>
            <person name="Murphy C."/>
            <person name="Pearson M."/>
            <person name="Poon T.W."/>
            <person name="Priest M."/>
            <person name="Roberts A."/>
            <person name="Saif S."/>
            <person name="Shea T."/>
            <person name="Sisk P."/>
            <person name="Sykes S."/>
            <person name="Wortman J."/>
            <person name="Nusbaum C."/>
            <person name="Birren B."/>
        </authorList>
    </citation>
    <scope>NUCLEOTIDE SEQUENCE [LARGE SCALE GENOMIC DNA]</scope>
    <source>
        <strain evidence="34">ATCC 38817</strain>
    </source>
</reference>
<comment type="similarity">
    <text evidence="4">Belongs to the CarB family.</text>
</comment>
<keyword evidence="10" id="KW-0028">Amino-acid biosynthesis</keyword>
<comment type="pathway">
    <text evidence="1">Pyrimidine metabolism; UMP biosynthesis via de novo pathway; (S)-dihydroorotate from bicarbonate: step 1/3.</text>
</comment>
<comment type="catalytic activity">
    <reaction evidence="25">
        <text>hydrogencarbonate + NH4(+) + 2 ATP = carbamoyl phosphate + 2 ADP + phosphate + 2 H(+)</text>
        <dbReference type="Rhea" id="RHEA:18029"/>
        <dbReference type="ChEBI" id="CHEBI:15378"/>
        <dbReference type="ChEBI" id="CHEBI:17544"/>
        <dbReference type="ChEBI" id="CHEBI:28938"/>
        <dbReference type="ChEBI" id="CHEBI:30616"/>
        <dbReference type="ChEBI" id="CHEBI:43474"/>
        <dbReference type="ChEBI" id="CHEBI:58228"/>
        <dbReference type="ChEBI" id="CHEBI:456216"/>
        <dbReference type="EC" id="6.3.4.16"/>
    </reaction>
</comment>
<feature type="domain" description="ATP-grasp" evidence="32">
    <location>
        <begin position="1197"/>
        <end position="1388"/>
    </location>
</feature>
<dbReference type="Pfam" id="PF25596">
    <property type="entry name" value="CPSase_L_D1"/>
    <property type="match status" value="2"/>
</dbReference>
<dbReference type="EMBL" id="KB932201">
    <property type="protein sequence ID" value="KCV72588.1"/>
    <property type="molecule type" value="Genomic_DNA"/>
</dbReference>
<keyword evidence="12" id="KW-0479">Metal-binding</keyword>
<keyword evidence="8" id="KW-0055">Arginine biosynthesis</keyword>
<feature type="region of interest" description="Disordered" evidence="31">
    <location>
        <begin position="2096"/>
        <end position="2120"/>
    </location>
</feature>
<dbReference type="Pfam" id="PF02786">
    <property type="entry name" value="CPSase_L_D2"/>
    <property type="match status" value="2"/>
</dbReference>
<dbReference type="InterPro" id="IPR032466">
    <property type="entry name" value="Metal_Hydrolase"/>
</dbReference>
<dbReference type="OMA" id="WSPFNGK"/>
<dbReference type="FunFam" id="3.30.470.20:FF:000001">
    <property type="entry name" value="Carbamoyl-phosphate synthase large chain"/>
    <property type="match status" value="1"/>
</dbReference>
<dbReference type="Pfam" id="PF00988">
    <property type="entry name" value="CPSase_sm_chain"/>
    <property type="match status" value="1"/>
</dbReference>
<dbReference type="eggNOG" id="KOG0370">
    <property type="taxonomic scope" value="Eukaryota"/>
</dbReference>
<evidence type="ECO:0000256" key="8">
    <source>
        <dbReference type="ARBA" id="ARBA00022571"/>
    </source>
</evidence>
<dbReference type="SMART" id="SM01096">
    <property type="entry name" value="CPSase_L_D3"/>
    <property type="match status" value="1"/>
</dbReference>
<evidence type="ECO:0000313" key="35">
    <source>
        <dbReference type="Proteomes" id="UP000030693"/>
    </source>
</evidence>
<dbReference type="Gene3D" id="3.40.50.880">
    <property type="match status" value="1"/>
</dbReference>
<dbReference type="Pfam" id="PF02729">
    <property type="entry name" value="OTCace_N"/>
    <property type="match status" value="1"/>
</dbReference>
<dbReference type="GO" id="GO:0005524">
    <property type="term" value="F:ATP binding"/>
    <property type="evidence" value="ECO:0007669"/>
    <property type="project" value="UniProtKB-UniRule"/>
</dbReference>
<dbReference type="GO" id="GO:0004151">
    <property type="term" value="F:dihydroorotase activity"/>
    <property type="evidence" value="ECO:0007669"/>
    <property type="project" value="TreeGrafter"/>
</dbReference>
<comment type="pathway">
    <text evidence="3">Amino-acid biosynthesis; L-arginine biosynthesis; carbamoyl phosphate from bicarbonate: step 1/1.</text>
</comment>
<proteinExistence type="inferred from homology"/>
<dbReference type="PROSITE" id="PS51273">
    <property type="entry name" value="GATASE_TYPE_1"/>
    <property type="match status" value="1"/>
</dbReference>
<evidence type="ECO:0000256" key="1">
    <source>
        <dbReference type="ARBA" id="ARBA00004812"/>
    </source>
</evidence>
<dbReference type="InterPro" id="IPR016185">
    <property type="entry name" value="PreATP-grasp_dom_sf"/>
</dbReference>
<dbReference type="InterPro" id="IPR006130">
    <property type="entry name" value="Asp/Orn_carbamoylTrfase"/>
</dbReference>
<evidence type="ECO:0000256" key="5">
    <source>
        <dbReference type="ARBA" id="ARBA00012738"/>
    </source>
</evidence>
<dbReference type="InterPro" id="IPR029062">
    <property type="entry name" value="Class_I_gatase-like"/>
</dbReference>
<keyword evidence="15" id="KW-0378">Hydrolase</keyword>
<dbReference type="GO" id="GO:0006541">
    <property type="term" value="P:glutamine metabolic process"/>
    <property type="evidence" value="ECO:0007669"/>
    <property type="project" value="TreeGrafter"/>
</dbReference>
<evidence type="ECO:0000256" key="15">
    <source>
        <dbReference type="ARBA" id="ARBA00022801"/>
    </source>
</evidence>
<dbReference type="EC" id="3.5.1.2" evidence="6"/>
<dbReference type="Gene3D" id="3.20.20.140">
    <property type="entry name" value="Metal-dependent hydrolases"/>
    <property type="match status" value="1"/>
</dbReference>
<dbReference type="GO" id="GO:0004359">
    <property type="term" value="F:glutaminase activity"/>
    <property type="evidence" value="ECO:0007669"/>
    <property type="project" value="UniProtKB-EC"/>
</dbReference>
<dbReference type="InterPro" id="IPR002082">
    <property type="entry name" value="Asp_carbamoyltransf"/>
</dbReference>
<protein>
    <recommendedName>
        <fullName evidence="29">Carbamoyl phosphate synthase arginine-specific large chain</fullName>
        <ecNumber evidence="7">2.1.3.2</ecNumber>
        <ecNumber evidence="6">3.5.1.2</ecNumber>
        <ecNumber evidence="24">6.3.4.16</ecNumber>
        <ecNumber evidence="5">6.3.5.5</ecNumber>
    </recommendedName>
</protein>
<dbReference type="SUPFAM" id="SSF56059">
    <property type="entry name" value="Glutathione synthetase ATP-binding domain-like"/>
    <property type="match status" value="2"/>
</dbReference>
<dbReference type="EC" id="6.3.4.16" evidence="24"/>
<evidence type="ECO:0000256" key="7">
    <source>
        <dbReference type="ARBA" id="ARBA00013008"/>
    </source>
</evidence>
<dbReference type="GO" id="GO:0006228">
    <property type="term" value="P:UTP biosynthetic process"/>
    <property type="evidence" value="ECO:0007669"/>
    <property type="project" value="TreeGrafter"/>
</dbReference>
<dbReference type="Pfam" id="PF02142">
    <property type="entry name" value="MGS"/>
    <property type="match status" value="1"/>
</dbReference>
<dbReference type="Gene3D" id="3.30.470.20">
    <property type="entry name" value="ATP-grasp fold, B domain"/>
    <property type="match status" value="2"/>
</dbReference>
<dbReference type="PRINTS" id="PR00100">
    <property type="entry name" value="AOTCASE"/>
</dbReference>
<dbReference type="InterPro" id="IPR011761">
    <property type="entry name" value="ATP-grasp"/>
</dbReference>
<dbReference type="OrthoDB" id="1924069at2759"/>
<comment type="catalytic activity">
    <reaction evidence="27">
        <text>carbamoyl phosphate + L-aspartate = N-carbamoyl-L-aspartate + phosphate + H(+)</text>
        <dbReference type="Rhea" id="RHEA:20013"/>
        <dbReference type="ChEBI" id="CHEBI:15378"/>
        <dbReference type="ChEBI" id="CHEBI:29991"/>
        <dbReference type="ChEBI" id="CHEBI:32814"/>
        <dbReference type="ChEBI" id="CHEBI:43474"/>
        <dbReference type="ChEBI" id="CHEBI:58228"/>
        <dbReference type="EC" id="2.1.3.2"/>
    </reaction>
</comment>
<keyword evidence="18" id="KW-0464">Manganese</keyword>
<dbReference type="Proteomes" id="UP000030693">
    <property type="component" value="Unassembled WGS sequence"/>
</dbReference>
<dbReference type="CDD" id="cd01423">
    <property type="entry name" value="MGS_CPS_I_III"/>
    <property type="match status" value="1"/>
</dbReference>
<comment type="pathway">
    <text evidence="2">Pyrimidine metabolism; UMP biosynthesis via de novo pathway; (S)-dihydroorotate from bicarbonate: step 2/3.</text>
</comment>
<evidence type="ECO:0000256" key="30">
    <source>
        <dbReference type="PROSITE-ProRule" id="PRU00409"/>
    </source>
</evidence>
<keyword evidence="13" id="KW-0677">Repeat</keyword>
<evidence type="ECO:0000256" key="19">
    <source>
        <dbReference type="ARBA" id="ARBA00023268"/>
    </source>
</evidence>
<dbReference type="GO" id="GO:0044205">
    <property type="term" value="P:'de novo' UMP biosynthetic process"/>
    <property type="evidence" value="ECO:0007669"/>
    <property type="project" value="UniProtKB-UniPathway"/>
</dbReference>
<evidence type="ECO:0000256" key="3">
    <source>
        <dbReference type="ARBA" id="ARBA00005077"/>
    </source>
</evidence>
<dbReference type="GO" id="GO:0006207">
    <property type="term" value="P:'de novo' pyrimidine nucleobase biosynthetic process"/>
    <property type="evidence" value="ECO:0007669"/>
    <property type="project" value="InterPro"/>
</dbReference>
<dbReference type="PRINTS" id="PR00098">
    <property type="entry name" value="CPSASE"/>
</dbReference>
<dbReference type="InterPro" id="IPR036480">
    <property type="entry name" value="CarbP_synth_ssu_N_sf"/>
</dbReference>
<dbReference type="Pfam" id="PF00117">
    <property type="entry name" value="GATase"/>
    <property type="match status" value="1"/>
</dbReference>
<dbReference type="PROSITE" id="PS50975">
    <property type="entry name" value="ATP_GRASP"/>
    <property type="match status" value="2"/>
</dbReference>
<dbReference type="Gene3D" id="3.40.50.1380">
    <property type="entry name" value="Methylglyoxal synthase-like domain"/>
    <property type="match status" value="1"/>
</dbReference>
<dbReference type="GO" id="GO:0019240">
    <property type="term" value="P:citrulline biosynthetic process"/>
    <property type="evidence" value="ECO:0007669"/>
    <property type="project" value="TreeGrafter"/>
</dbReference>
<dbReference type="PANTHER" id="PTHR11405:SF5">
    <property type="entry name" value="CAD PROTEIN"/>
    <property type="match status" value="1"/>
</dbReference>
<dbReference type="UniPathway" id="UPA00070">
    <property type="reaction ID" value="UER00115"/>
</dbReference>
<dbReference type="FunFam" id="3.40.50.1370:FF:000002">
    <property type="entry name" value="Aspartate carbamoyltransferase 2"/>
    <property type="match status" value="1"/>
</dbReference>
<evidence type="ECO:0000256" key="29">
    <source>
        <dbReference type="ARBA" id="ARBA00074189"/>
    </source>
</evidence>
<dbReference type="InterPro" id="IPR006275">
    <property type="entry name" value="CPSase_lsu"/>
</dbReference>
<evidence type="ECO:0000256" key="9">
    <source>
        <dbReference type="ARBA" id="ARBA00022598"/>
    </source>
</evidence>
<feature type="region of interest" description="Disordered" evidence="31">
    <location>
        <begin position="1876"/>
        <end position="1903"/>
    </location>
</feature>
<dbReference type="SUPFAM" id="SSF52317">
    <property type="entry name" value="Class I glutamine amidotransferase-like"/>
    <property type="match status" value="1"/>
</dbReference>
<evidence type="ECO:0000256" key="2">
    <source>
        <dbReference type="ARBA" id="ARBA00004852"/>
    </source>
</evidence>
<keyword evidence="17" id="KW-0665">Pyrimidine biosynthesis</keyword>
<evidence type="ECO:0000256" key="13">
    <source>
        <dbReference type="ARBA" id="ARBA00022737"/>
    </source>
</evidence>
<evidence type="ECO:0000256" key="14">
    <source>
        <dbReference type="ARBA" id="ARBA00022741"/>
    </source>
</evidence>
<dbReference type="InterPro" id="IPR036897">
    <property type="entry name" value="CarbamoylP_synth_lsu_oligo_sf"/>
</dbReference>
<evidence type="ECO:0000256" key="20">
    <source>
        <dbReference type="ARBA" id="ARBA00043968"/>
    </source>
</evidence>
<name>A0A058ZF76_FONAL</name>
<gene>
    <name evidence="34" type="ORF">H696_00179</name>
</gene>
<evidence type="ECO:0000256" key="6">
    <source>
        <dbReference type="ARBA" id="ARBA00012918"/>
    </source>
</evidence>
<dbReference type="NCBIfam" id="TIGR00670">
    <property type="entry name" value="asp_carb_tr"/>
    <property type="match status" value="1"/>
</dbReference>
<keyword evidence="14 30" id="KW-0547">Nucleotide-binding</keyword>
<dbReference type="InterPro" id="IPR002474">
    <property type="entry name" value="CarbamoylP_synth_ssu_N"/>
</dbReference>
<comment type="catalytic activity">
    <reaction evidence="28">
        <text>L-glutamine + H2O = L-glutamate + NH4(+)</text>
        <dbReference type="Rhea" id="RHEA:15889"/>
        <dbReference type="ChEBI" id="CHEBI:15377"/>
        <dbReference type="ChEBI" id="CHEBI:28938"/>
        <dbReference type="ChEBI" id="CHEBI:29985"/>
        <dbReference type="ChEBI" id="CHEBI:58359"/>
        <dbReference type="EC" id="3.5.1.2"/>
    </reaction>
</comment>
<dbReference type="InterPro" id="IPR005480">
    <property type="entry name" value="CPSase_lsu_oligo"/>
</dbReference>
<feature type="domain" description="MGS-like" evidence="33">
    <location>
        <begin position="1459"/>
        <end position="1668"/>
    </location>
</feature>
<dbReference type="NCBIfam" id="NF002032">
    <property type="entry name" value="PRK00856.1"/>
    <property type="match status" value="1"/>
</dbReference>
<dbReference type="InterPro" id="IPR006132">
    <property type="entry name" value="Asp/Orn_carbamoyltranf_P-bd"/>
</dbReference>
<dbReference type="GO" id="GO:0046872">
    <property type="term" value="F:metal ion binding"/>
    <property type="evidence" value="ECO:0007669"/>
    <property type="project" value="UniProtKB-KW"/>
</dbReference>
<dbReference type="GO" id="GO:0004088">
    <property type="term" value="F:carbamoyl-phosphate synthase (glutamine-hydrolyzing) activity"/>
    <property type="evidence" value="ECO:0007669"/>
    <property type="project" value="UniProtKB-EC"/>
</dbReference>
<dbReference type="PROSITE" id="PS00867">
    <property type="entry name" value="CPSASE_2"/>
    <property type="match status" value="2"/>
</dbReference>
<evidence type="ECO:0000256" key="11">
    <source>
        <dbReference type="ARBA" id="ARBA00022679"/>
    </source>
</evidence>
<evidence type="ECO:0000256" key="25">
    <source>
        <dbReference type="ARBA" id="ARBA00047359"/>
    </source>
</evidence>
<keyword evidence="16 30" id="KW-0067">ATP-binding</keyword>
<dbReference type="GO" id="GO:0004087">
    <property type="term" value="F:carbamoyl-phosphate synthase (ammonia) activity"/>
    <property type="evidence" value="ECO:0007669"/>
    <property type="project" value="UniProtKB-EC"/>
</dbReference>
<dbReference type="Gene3D" id="3.50.30.20">
    <property type="entry name" value="Carbamoyl-phosphate synthase small subunit, N-terminal domain"/>
    <property type="match status" value="1"/>
</dbReference>
<dbReference type="NCBIfam" id="NF009455">
    <property type="entry name" value="PRK12815.1"/>
    <property type="match status" value="1"/>
</dbReference>
<dbReference type="InterPro" id="IPR005483">
    <property type="entry name" value="CPSase_dom"/>
</dbReference>
<keyword evidence="9" id="KW-0436">Ligase</keyword>
<feature type="region of interest" description="Disordered" evidence="31">
    <location>
        <begin position="1521"/>
        <end position="1547"/>
    </location>
</feature>
<dbReference type="STRING" id="691883.A0A058ZF76"/>
<evidence type="ECO:0000256" key="31">
    <source>
        <dbReference type="SAM" id="MobiDB-lite"/>
    </source>
</evidence>
<dbReference type="InterPro" id="IPR006131">
    <property type="entry name" value="Asp_carbamoyltransf_Asp/Orn-bd"/>
</dbReference>
<organism evidence="34">
    <name type="scientific">Fonticula alba</name>
    <name type="common">Slime mold</name>
    <dbReference type="NCBI Taxonomy" id="691883"/>
    <lineage>
        <taxon>Eukaryota</taxon>
        <taxon>Rotosphaerida</taxon>
        <taxon>Fonticulaceae</taxon>
        <taxon>Fonticula</taxon>
    </lineage>
</organism>
<dbReference type="Pfam" id="PF02787">
    <property type="entry name" value="CPSase_L_D3"/>
    <property type="match status" value="1"/>
</dbReference>
<comment type="catalytic activity">
    <reaction evidence="26">
        <text>hydrogencarbonate + L-glutamine + 2 ATP + H2O = carbamoyl phosphate + L-glutamate + 2 ADP + phosphate + 2 H(+)</text>
        <dbReference type="Rhea" id="RHEA:18633"/>
        <dbReference type="ChEBI" id="CHEBI:15377"/>
        <dbReference type="ChEBI" id="CHEBI:15378"/>
        <dbReference type="ChEBI" id="CHEBI:17544"/>
        <dbReference type="ChEBI" id="CHEBI:29985"/>
        <dbReference type="ChEBI" id="CHEBI:30616"/>
        <dbReference type="ChEBI" id="CHEBI:43474"/>
        <dbReference type="ChEBI" id="CHEBI:58228"/>
        <dbReference type="ChEBI" id="CHEBI:58359"/>
        <dbReference type="ChEBI" id="CHEBI:456216"/>
        <dbReference type="EC" id="6.3.5.5"/>
    </reaction>
</comment>
<sequence length="2495" mass="261368">MTAPEYTFPGAEAFLESNAPALTVDDEQDALPLALLVLSDGGTPLVGRSFGAAAGATGLATVLAGPVGHIESITDPSHGGHVLVLTHPMPGAAGVPSASYEADANGLARHRESARARATAVVVGSDAGAGADYSHWRAADSLGAWLAREGVPAICGVDTRALTRRISRFTGPGHLWARILIGEEAARVAAELRASGPAAVVAGMTWGAPFTGRNLVAEASIKAPRLFRPTGPVARAGASSPSTAAPATDGKRPLRVLALDMGLKHAQIRALTNRGAEVVVVPWNFDILTALGLEDPAGPAGAWVPDALAAPAPVVAPGSDASFGIDAAGEAAPSTVGPVDAVLVTSGPVDPSSAGFSASEHPCAGTIARLAVLLARWPKPVFGIGLGHHLLALAAGGSLTALAQARRAPNVPSRDPLTQRCYITAQNHGVAVDFESLEASGAWDQLFANANDHTCEGVASRSRPHFSVQFHPEGRPGPSDTDFLFDRFLEAARDLLDISSLGGEDRPMRPLAAPSPAAANAAVPARLRPRKILLLGSGGLSIGQAGEFDYSGSQAIKAFKEEGIRVILINPNIATVQTSRGLADKVYFLPINAEYVRKVIEYERPDGISVSFGGQTALNVGIELHQELKELGVQVLGTPIETVILTEDRELFAKAMEEIGESCAESSPATSMEEAIDAANRIGYPLIVRAAFALGGLGSGFAHTEAELVDLCTKAFAVAPQVLIERSMQGWKEIEYEVVRDCADNCVTVCNMENVDPLGVHTGDSIVVAPTMTLTDADNRRLRSTALSVVRHLGVVGECNIQYAVNPATDEYCIIEVNARLSRSSALASKATGYPLAFVAAKLALNIPLPEIVNRVTETPTTLCFEPALDYCVVKVPRWDLRKFTRVSNRIASAMKSVGEVMAIGRTFEEALQKAIRAVDNSFHGFEANTVLEASDENIGIPTDARLFALANGLHAGYSIERIWELTKIDRWFLSKMARIVAADKALQALAAGAGAAETPADISPMHLRRAKQLGFSDGQIARALRSTEMAVRRRRLDCGVRPFVKQIDTVAGLDGSRANYFYLTYHATEDDVAFEDRGIIVLGSGVYRIGSSVEFDWCAVRCIRTLRETGFRTVMINYNPETVSTDYDEADRLYFENITTETVMDVYDLQSSQGVVISMGGQTPNLIALGLHRQGVRVLGTSPESIDCAENRYKFSRMLDKIDVDQPAWRELASFDDARSFCRAVTYPVLVRPSYVLSGAAMNVVFTEADLESYLGKAASISPEHPVVVTKFIEGAKEIEVNAVGRGGELIMHVVSEHVENAGVHSGDATLVLPPQDLDQETTDKIVQATGLICRELHITGPFNIQFIAKDRRIQVIECNLRASRSMPFDSKVTGVDLIEMATRAMVGLPVTAYPAPTPTPGSGSGPVVAVKVPQFSFSRLSGADPVLGVEMASTGEVACFGRTHHEAYLKALEATGFRLPARNVLISIGSYAEKSELLPAIRKLATLGYRLFATPGTADFLASNGVEVGFLEQISEDSAPAPAPAAGGGGSSANSPPISPSSSSSNLAALAASGTAGTSTPRRDEYSLANALASKQIDLYINLPSKNSFRRPANYVSAGYLSRRLAVDFSVPLITNVKCAKLFIDALAKADRRALPVVLDGSGDSLAATRPVRVGACDVLSSAETALMPALVDLALAPPASAGMPATVTEAAARVGAYAEASLRSGLGFVGIDLGALPEELGAGLAGALAATETPLPVDHGLVGALGAGLAAAAAAPLLAAVLRQPFPTTADALARAQKLLQQGADGRALVLAASGPELGAWLLLAAGVCRRPVHVTGVASVADLRLIAATRAAGVATVTCDVSAEDLFFGPEAGDLWKNIALVDVIQPGSSPFADVSSTPGPSRPAGAEADADHGQSTTEYHPQEHFLPLLLTAVHEGLLTLEEVIAKCCHNPARIVGLPGTAATMAVGSAPAAPLTGWQAASPTGLLLEVELDRAGVAGAGALPTLNGRSPANVLKSGVLRGQVARVFTQLPEHSRVRSGLSSAGTLVLDGAALSGRRHVGTLRTAVLAAASRADGLGVDAPAGAGTPAGLGKKHGTDAPAGAHADLLPAVATSEQQSQQQQPPPQSQQPGHHSAVVTEAAPGEELPAPAPAPASAPVVLAGAGVVPPASCPAAPSAAKTALASRHVLAVGTWNRSALHRLFELAQDMRKLVERGPTGALAGAEQALRGRVLCTVFYEPSTRTSASFEAAMLRQGGSVVSIPVERSSVQKGESLADTVRTLDSYADAIVLRHPGAGAVAEAAATVARAPVINAGDGIGEHPTQAFLDLFTIREELGTVSGLRVAFVGDLLNGRTVHSLVRLLALYGVHVHLVAPPGLELPEYVLADAEAGARRHNGQGFLSVQHHGSVDEVISLVDVVYATRLQRERFAATDTEQGAAQLREAHAEYLARCAITPARIAQAKDNMIVMHPLPRVDEIDPRVDLDPRAAYFRQMRYGLYVRMALLRLVLLGQ</sequence>
<evidence type="ECO:0000256" key="26">
    <source>
        <dbReference type="ARBA" id="ARBA00048816"/>
    </source>
</evidence>
<evidence type="ECO:0000256" key="12">
    <source>
        <dbReference type="ARBA" id="ARBA00022723"/>
    </source>
</evidence>
<dbReference type="GO" id="GO:0004070">
    <property type="term" value="F:aspartate carbamoyltransferase activity"/>
    <property type="evidence" value="ECO:0007669"/>
    <property type="project" value="UniProtKB-EC"/>
</dbReference>
<evidence type="ECO:0000256" key="28">
    <source>
        <dbReference type="ARBA" id="ARBA00049534"/>
    </source>
</evidence>
<dbReference type="Gene3D" id="3.40.50.20">
    <property type="match status" value="2"/>
</dbReference>
<dbReference type="SMART" id="SM00851">
    <property type="entry name" value="MGS"/>
    <property type="match status" value="1"/>
</dbReference>
<comment type="similarity">
    <text evidence="22">In the N-terminal section; belongs to the CarA family.</text>
</comment>
<evidence type="ECO:0000256" key="24">
    <source>
        <dbReference type="ARBA" id="ARBA00044063"/>
    </source>
</evidence>
<evidence type="ECO:0000256" key="23">
    <source>
        <dbReference type="ARBA" id="ARBA00043998"/>
    </source>
</evidence>
<dbReference type="InterPro" id="IPR058047">
    <property type="entry name" value="CPSase_preATP-grasp"/>
</dbReference>
<dbReference type="SUPFAM" id="SSF48108">
    <property type="entry name" value="Carbamoyl phosphate synthetase, large subunit connection domain"/>
    <property type="match status" value="1"/>
</dbReference>
<dbReference type="EC" id="6.3.5.5" evidence="5"/>
<dbReference type="SMART" id="SM01097">
    <property type="entry name" value="CPSase_sm_chain"/>
    <property type="match status" value="1"/>
</dbReference>
<dbReference type="GeneID" id="20524904"/>
<dbReference type="FunFam" id="3.40.50.20:FF:000001">
    <property type="entry name" value="Carbamoyl-phosphate synthase large chain"/>
    <property type="match status" value="1"/>
</dbReference>
<dbReference type="NCBIfam" id="TIGR01369">
    <property type="entry name" value="CPSaseII_lrg"/>
    <property type="match status" value="1"/>
</dbReference>
<dbReference type="GO" id="GO:0006526">
    <property type="term" value="P:L-arginine biosynthetic process"/>
    <property type="evidence" value="ECO:0007669"/>
    <property type="project" value="UniProtKB-KW"/>
</dbReference>
<dbReference type="Gene3D" id="3.40.50.1370">
    <property type="entry name" value="Aspartate/ornithine carbamoyltransferase"/>
    <property type="match status" value="2"/>
</dbReference>
<dbReference type="PROSITE" id="PS00866">
    <property type="entry name" value="CPSASE_1"/>
    <property type="match status" value="2"/>
</dbReference>
<dbReference type="FunFam" id="3.30.470.20:FF:000026">
    <property type="entry name" value="Carbamoyl-phosphate synthase large chain"/>
    <property type="match status" value="1"/>
</dbReference>
<feature type="compositionally biased region" description="Low complexity" evidence="31">
    <location>
        <begin position="1534"/>
        <end position="1547"/>
    </location>
</feature>
<dbReference type="InterPro" id="IPR005479">
    <property type="entry name" value="CPAse_ATP-bd"/>
</dbReference>
<keyword evidence="35" id="KW-1185">Reference proteome</keyword>
<evidence type="ECO:0000256" key="17">
    <source>
        <dbReference type="ARBA" id="ARBA00022975"/>
    </source>
</evidence>
<dbReference type="SUPFAM" id="SSF51556">
    <property type="entry name" value="Metallo-dependent hydrolases"/>
    <property type="match status" value="1"/>
</dbReference>
<dbReference type="InterPro" id="IPR036901">
    <property type="entry name" value="Asp/Orn_carbamoylTrfase_sf"/>
</dbReference>
<dbReference type="EC" id="2.1.3.2" evidence="7"/>
<evidence type="ECO:0000256" key="27">
    <source>
        <dbReference type="ARBA" id="ARBA00048859"/>
    </source>
</evidence>
<dbReference type="NCBIfam" id="NF003671">
    <property type="entry name" value="PRK05294.1"/>
    <property type="match status" value="1"/>
</dbReference>
<dbReference type="SUPFAM" id="SSF52021">
    <property type="entry name" value="Carbamoyl phosphate synthetase, small subunit N-terminal domain"/>
    <property type="match status" value="1"/>
</dbReference>
<comment type="similarity">
    <text evidence="23">In the 2nd section; belongs to the CarB family.</text>
</comment>
<dbReference type="PRINTS" id="PR00101">
    <property type="entry name" value="ATCASE"/>
</dbReference>
<evidence type="ECO:0000256" key="21">
    <source>
        <dbReference type="ARBA" id="ARBA00043979"/>
    </source>
</evidence>
<dbReference type="Gene3D" id="1.10.1030.10">
    <property type="entry name" value="Carbamoyl-phosphate synthetase, large subunit oligomerisation domain"/>
    <property type="match status" value="1"/>
</dbReference>
<dbReference type="FunFam" id="3.40.50.20:FF:000002">
    <property type="entry name" value="Carbamoyl-phosphate synthase large chain"/>
    <property type="match status" value="1"/>
</dbReference>
<dbReference type="Pfam" id="PF00185">
    <property type="entry name" value="OTCace"/>
    <property type="match status" value="1"/>
</dbReference>
<dbReference type="SUPFAM" id="SSF53671">
    <property type="entry name" value="Aspartate/ornithine carbamoyltransferase"/>
    <property type="match status" value="1"/>
</dbReference>
<evidence type="ECO:0000259" key="32">
    <source>
        <dbReference type="PROSITE" id="PS50975"/>
    </source>
</evidence>
<dbReference type="InterPro" id="IPR013815">
    <property type="entry name" value="ATP_grasp_subdomain_1"/>
</dbReference>
<keyword evidence="19" id="KW-0511">Multifunctional enzyme</keyword>
<dbReference type="GO" id="GO:0016597">
    <property type="term" value="F:amino acid binding"/>
    <property type="evidence" value="ECO:0007669"/>
    <property type="project" value="InterPro"/>
</dbReference>
<dbReference type="PANTHER" id="PTHR11405">
    <property type="entry name" value="CARBAMOYLTRANSFERASE FAMILY MEMBER"/>
    <property type="match status" value="1"/>
</dbReference>
<comment type="similarity">
    <text evidence="20">In the 3rd section; belongs to the metallo-dependent hydrolases superfamily. DHOase family. CAD subfamily.</text>
</comment>
<evidence type="ECO:0000256" key="10">
    <source>
        <dbReference type="ARBA" id="ARBA00022605"/>
    </source>
</evidence>
<dbReference type="InterPro" id="IPR017926">
    <property type="entry name" value="GATASE"/>
</dbReference>
<evidence type="ECO:0000313" key="34">
    <source>
        <dbReference type="EMBL" id="KCV72588.1"/>
    </source>
</evidence>
<dbReference type="GO" id="GO:0005829">
    <property type="term" value="C:cytosol"/>
    <property type="evidence" value="ECO:0007669"/>
    <property type="project" value="TreeGrafter"/>
</dbReference>
<dbReference type="PROSITE" id="PS51855">
    <property type="entry name" value="MGS"/>
    <property type="match status" value="1"/>
</dbReference>
<keyword evidence="11" id="KW-0808">Transferase</keyword>
<dbReference type="Gene3D" id="3.30.1490.20">
    <property type="entry name" value="ATP-grasp fold, A domain"/>
    <property type="match status" value="1"/>
</dbReference>
<feature type="domain" description="ATP-grasp" evidence="32">
    <location>
        <begin position="653"/>
        <end position="845"/>
    </location>
</feature>
<evidence type="ECO:0000256" key="18">
    <source>
        <dbReference type="ARBA" id="ARBA00023211"/>
    </source>
</evidence>
<evidence type="ECO:0000256" key="4">
    <source>
        <dbReference type="ARBA" id="ARBA00009799"/>
    </source>
</evidence>
<dbReference type="InterPro" id="IPR036914">
    <property type="entry name" value="MGS-like_dom_sf"/>
</dbReference>
<evidence type="ECO:0000256" key="22">
    <source>
        <dbReference type="ARBA" id="ARBA00043984"/>
    </source>
</evidence>
<dbReference type="SUPFAM" id="SSF52335">
    <property type="entry name" value="Methylglyoxal synthase-like"/>
    <property type="match status" value="1"/>
</dbReference>
<dbReference type="RefSeq" id="XP_009492289.1">
    <property type="nucleotide sequence ID" value="XM_009494014.1"/>
</dbReference>
<accession>A0A058ZF76</accession>
<dbReference type="SUPFAM" id="SSF52440">
    <property type="entry name" value="PreATP-grasp domain"/>
    <property type="match status" value="2"/>
</dbReference>
<dbReference type="InterPro" id="IPR011607">
    <property type="entry name" value="MGS-like_dom"/>
</dbReference>
<dbReference type="HAMAP" id="MF_00001">
    <property type="entry name" value="Asp_carb_tr"/>
    <property type="match status" value="1"/>
</dbReference>
<dbReference type="FunFam" id="3.30.1490.20:FF:000001">
    <property type="entry name" value="Carbamoyl-phosphate synthase large chain"/>
    <property type="match status" value="1"/>
</dbReference>
<evidence type="ECO:0000256" key="16">
    <source>
        <dbReference type="ARBA" id="ARBA00022840"/>
    </source>
</evidence>
<evidence type="ECO:0000259" key="33">
    <source>
        <dbReference type="PROSITE" id="PS51855"/>
    </source>
</evidence>
<dbReference type="PROSITE" id="PS00097">
    <property type="entry name" value="CARBAMOYLTRANSFERASE"/>
    <property type="match status" value="1"/>
</dbReference>
<comment type="similarity">
    <text evidence="21">In the C-terminal section; belongs to the aspartate/ornithine carbamoyltransferase superfamily. ATCase family.</text>
</comment>